<keyword evidence="12" id="KW-1185">Reference proteome</keyword>
<evidence type="ECO:0000256" key="5">
    <source>
        <dbReference type="ARBA" id="ARBA00022840"/>
    </source>
</evidence>
<comment type="caution">
    <text evidence="11">The sequence shown here is derived from an EMBL/GenBank/DDBJ whole genome shotgun (WGS) entry which is preliminary data.</text>
</comment>
<evidence type="ECO:0000313" key="11">
    <source>
        <dbReference type="EMBL" id="KAK4463511.1"/>
    </source>
</evidence>
<comment type="subcellular location">
    <subcellularLocation>
        <location evidence="1">Membrane</location>
        <topology evidence="1">Multi-pass membrane protein</topology>
    </subcellularLocation>
</comment>
<accession>A0AAV9HS17</accession>
<dbReference type="GO" id="GO:0016887">
    <property type="term" value="F:ATP hydrolysis activity"/>
    <property type="evidence" value="ECO:0007669"/>
    <property type="project" value="InterPro"/>
</dbReference>
<feature type="transmembrane region" description="Helical" evidence="9">
    <location>
        <begin position="316"/>
        <end position="337"/>
    </location>
</feature>
<evidence type="ECO:0000256" key="2">
    <source>
        <dbReference type="ARBA" id="ARBA00022448"/>
    </source>
</evidence>
<dbReference type="PROSITE" id="PS00211">
    <property type="entry name" value="ABC_TRANSPORTER_1"/>
    <property type="match status" value="1"/>
</dbReference>
<dbReference type="FunFam" id="3.40.50.300:FF:000367">
    <property type="entry name" value="ABC transporter G family member 24"/>
    <property type="match status" value="1"/>
</dbReference>
<name>A0AAV9HS17_9PEZI</name>
<sequence>MSGDSFDSDLRRIGFNDTGRLNNTGRFDKPNDVSLDFVRELQAPFFPREPARGPSFIDTEACLCQRERRPDTVGTRGGPLLWRCIGDRTQNQTDTNSLSEETILRTSGKWFAPVNDDGNRDDQDILALPLYDASNPPARDAPLQWDSESSSLVPGTDKLSIWDKACTAENRTSFSTSFYRAAAQSENGEIPVDAAPCWRPKAVPLQLQDVSDWSKNGCRAGFQCVNNTVNSLPQFCPPFALCQMSRLANQPCQLDGKNIGMGPFEPVVCQRGWYCPAGGKETIKCPKGTYCQPGAATPTPCSIGSICPAGSTYQRFMIPLGVLIVIDVLVIVGILIFRFRQGLSNSTTGHQNNMNKPAAMMSAGGLARAVTRRRYKRLSDDHEMGAVPTLARSQTDVWAGFQGAINRPPQAYKDDENLSPEIQAFVESMRKATDASDIGLSFGYSNLAFQPKAGTKFILQNITGGIRAGSLTAIMGGSGAGKSTFVNVLMGKTQYTHGVVNVNGVPGKLKRYKKLIGYVPQDDIVLPELTVYENIIHSARVRLPPGWSDRDIQKHVTAVIDCLELSHVSNSLVGSVGKPVISGGQRKRVSIGMELAAAPMAIFLDEPTSGLDATSASSIMRTLKAISRLGMTVITIIHQPRMEIFEMLDDLILLGNGQQIYEGPEGQVQDFFGKMGFVFPPHANYGDVVTDIITGNGRIYKKAGDVSKDALIAHWAASRPRPQDNPIDTSDVSRPSTPGSGQSVPLADPSSLDIPASIAKSTKSGSRPSTVSIISKIEGAHRSENRPIMRLLKKRGASRLKQFGLCFSRALLQQYRGLSTFWFELGLATLAGFLLGLAENAKEGVLFSGTYYPPYEIISTASDFKSAPEMALLTAIAIGLVSAAPGVRVFSEEMLLYRREAEAGHSRLAYFFAKTVAALPRMLMACLHFTVPLMLLSVPIIPWGVAFLANLFYFYCIYGLASCIGMVVKREDAPLFATMIALIVGILSGAAPPLSKVESWHMSWLWRASPAVWLAEIYFGQLVSPLRYLYDVDLAARATGFRLERLWMNMGILVAIGTIYRVVAFVGLVGGKKLRV</sequence>
<evidence type="ECO:0000256" key="3">
    <source>
        <dbReference type="ARBA" id="ARBA00022692"/>
    </source>
</evidence>
<dbReference type="PROSITE" id="PS50893">
    <property type="entry name" value="ABC_TRANSPORTER_2"/>
    <property type="match status" value="1"/>
</dbReference>
<feature type="transmembrane region" description="Helical" evidence="9">
    <location>
        <begin position="1011"/>
        <end position="1030"/>
    </location>
</feature>
<evidence type="ECO:0000256" key="6">
    <source>
        <dbReference type="ARBA" id="ARBA00022989"/>
    </source>
</evidence>
<dbReference type="PANTHER" id="PTHR48041">
    <property type="entry name" value="ABC TRANSPORTER G FAMILY MEMBER 28"/>
    <property type="match status" value="1"/>
</dbReference>
<keyword evidence="6 9" id="KW-1133">Transmembrane helix</keyword>
<dbReference type="InterPro" id="IPR003439">
    <property type="entry name" value="ABC_transporter-like_ATP-bd"/>
</dbReference>
<feature type="transmembrane region" description="Helical" evidence="9">
    <location>
        <begin position="1051"/>
        <end position="1070"/>
    </location>
</feature>
<dbReference type="Proteomes" id="UP001321749">
    <property type="component" value="Unassembled WGS sequence"/>
</dbReference>
<evidence type="ECO:0000256" key="1">
    <source>
        <dbReference type="ARBA" id="ARBA00004141"/>
    </source>
</evidence>
<evidence type="ECO:0000256" key="9">
    <source>
        <dbReference type="SAM" id="Phobius"/>
    </source>
</evidence>
<dbReference type="SMART" id="SM00382">
    <property type="entry name" value="AAA"/>
    <property type="match status" value="1"/>
</dbReference>
<dbReference type="CDD" id="cd03213">
    <property type="entry name" value="ABCG_EPDR"/>
    <property type="match status" value="1"/>
</dbReference>
<dbReference type="EMBL" id="MU864958">
    <property type="protein sequence ID" value="KAK4463511.1"/>
    <property type="molecule type" value="Genomic_DNA"/>
</dbReference>
<keyword evidence="3 9" id="KW-0812">Transmembrane</keyword>
<feature type="transmembrane region" description="Helical" evidence="9">
    <location>
        <begin position="818"/>
        <end position="838"/>
    </location>
</feature>
<dbReference type="GO" id="GO:0140359">
    <property type="term" value="F:ABC-type transporter activity"/>
    <property type="evidence" value="ECO:0007669"/>
    <property type="project" value="InterPro"/>
</dbReference>
<evidence type="ECO:0000256" key="4">
    <source>
        <dbReference type="ARBA" id="ARBA00022741"/>
    </source>
</evidence>
<feature type="compositionally biased region" description="Polar residues" evidence="8">
    <location>
        <begin position="726"/>
        <end position="743"/>
    </location>
</feature>
<protein>
    <recommendedName>
        <fullName evidence="10">ABC transporter domain-containing protein</fullName>
    </recommendedName>
</protein>
<keyword evidence="4" id="KW-0547">Nucleotide-binding</keyword>
<evidence type="ECO:0000256" key="8">
    <source>
        <dbReference type="SAM" id="MobiDB-lite"/>
    </source>
</evidence>
<gene>
    <name evidence="11" type="ORF">QBC42DRAFT_265424</name>
</gene>
<dbReference type="PANTHER" id="PTHR48041:SF91">
    <property type="entry name" value="ABC TRANSPORTER G FAMILY MEMBER 28"/>
    <property type="match status" value="1"/>
</dbReference>
<dbReference type="Pfam" id="PF00005">
    <property type="entry name" value="ABC_tran"/>
    <property type="match status" value="1"/>
</dbReference>
<dbReference type="InterPro" id="IPR027417">
    <property type="entry name" value="P-loop_NTPase"/>
</dbReference>
<dbReference type="Gene3D" id="3.40.50.300">
    <property type="entry name" value="P-loop containing nucleotide triphosphate hydrolases"/>
    <property type="match status" value="1"/>
</dbReference>
<dbReference type="InterPro" id="IPR043926">
    <property type="entry name" value="ABCG_dom"/>
</dbReference>
<dbReference type="GO" id="GO:0005524">
    <property type="term" value="F:ATP binding"/>
    <property type="evidence" value="ECO:0007669"/>
    <property type="project" value="UniProtKB-KW"/>
</dbReference>
<dbReference type="InterPro" id="IPR003593">
    <property type="entry name" value="AAA+_ATPase"/>
</dbReference>
<dbReference type="Pfam" id="PF19055">
    <property type="entry name" value="ABC2_membrane_7"/>
    <property type="match status" value="1"/>
</dbReference>
<reference evidence="11" key="1">
    <citation type="journal article" date="2023" name="Mol. Phylogenet. Evol.">
        <title>Genome-scale phylogeny and comparative genomics of the fungal order Sordariales.</title>
        <authorList>
            <person name="Hensen N."/>
            <person name="Bonometti L."/>
            <person name="Westerberg I."/>
            <person name="Brannstrom I.O."/>
            <person name="Guillou S."/>
            <person name="Cros-Aarteil S."/>
            <person name="Calhoun S."/>
            <person name="Haridas S."/>
            <person name="Kuo A."/>
            <person name="Mondo S."/>
            <person name="Pangilinan J."/>
            <person name="Riley R."/>
            <person name="LaButti K."/>
            <person name="Andreopoulos B."/>
            <person name="Lipzen A."/>
            <person name="Chen C."/>
            <person name="Yan M."/>
            <person name="Daum C."/>
            <person name="Ng V."/>
            <person name="Clum A."/>
            <person name="Steindorff A."/>
            <person name="Ohm R.A."/>
            <person name="Martin F."/>
            <person name="Silar P."/>
            <person name="Natvig D.O."/>
            <person name="Lalanne C."/>
            <person name="Gautier V."/>
            <person name="Ament-Velasquez S.L."/>
            <person name="Kruys A."/>
            <person name="Hutchinson M.I."/>
            <person name="Powell A.J."/>
            <person name="Barry K."/>
            <person name="Miller A.N."/>
            <person name="Grigoriev I.V."/>
            <person name="Debuchy R."/>
            <person name="Gladieux P."/>
            <person name="Hiltunen Thoren M."/>
            <person name="Johannesson H."/>
        </authorList>
    </citation>
    <scope>NUCLEOTIDE SEQUENCE</scope>
    <source>
        <strain evidence="11">PSN324</strain>
    </source>
</reference>
<dbReference type="AlphaFoldDB" id="A0AAV9HS17"/>
<evidence type="ECO:0000313" key="12">
    <source>
        <dbReference type="Proteomes" id="UP001321749"/>
    </source>
</evidence>
<evidence type="ECO:0000259" key="10">
    <source>
        <dbReference type="PROSITE" id="PS50893"/>
    </source>
</evidence>
<feature type="transmembrane region" description="Helical" evidence="9">
    <location>
        <begin position="940"/>
        <end position="961"/>
    </location>
</feature>
<feature type="transmembrane region" description="Helical" evidence="9">
    <location>
        <begin position="973"/>
        <end position="991"/>
    </location>
</feature>
<evidence type="ECO:0000256" key="7">
    <source>
        <dbReference type="ARBA" id="ARBA00023136"/>
    </source>
</evidence>
<dbReference type="InterPro" id="IPR050352">
    <property type="entry name" value="ABCG_transporters"/>
</dbReference>
<keyword evidence="2" id="KW-0813">Transport</keyword>
<feature type="region of interest" description="Disordered" evidence="8">
    <location>
        <begin position="717"/>
        <end position="751"/>
    </location>
</feature>
<dbReference type="InterPro" id="IPR017871">
    <property type="entry name" value="ABC_transporter-like_CS"/>
</dbReference>
<reference evidence="11" key="2">
    <citation type="submission" date="2023-06" db="EMBL/GenBank/DDBJ databases">
        <authorList>
            <consortium name="Lawrence Berkeley National Laboratory"/>
            <person name="Mondo S.J."/>
            <person name="Hensen N."/>
            <person name="Bonometti L."/>
            <person name="Westerberg I."/>
            <person name="Brannstrom I.O."/>
            <person name="Guillou S."/>
            <person name="Cros-Aarteil S."/>
            <person name="Calhoun S."/>
            <person name="Haridas S."/>
            <person name="Kuo A."/>
            <person name="Pangilinan J."/>
            <person name="Riley R."/>
            <person name="Labutti K."/>
            <person name="Andreopoulos B."/>
            <person name="Lipzen A."/>
            <person name="Chen C."/>
            <person name="Yanf M."/>
            <person name="Daum C."/>
            <person name="Ng V."/>
            <person name="Clum A."/>
            <person name="Steindorff A."/>
            <person name="Ohm R."/>
            <person name="Martin F."/>
            <person name="Silar P."/>
            <person name="Natvig D."/>
            <person name="Lalanne C."/>
            <person name="Gautier V."/>
            <person name="Ament-Velasquez S.L."/>
            <person name="Kruys A."/>
            <person name="Hutchinson M.I."/>
            <person name="Powell A.J."/>
            <person name="Barry K."/>
            <person name="Miller A.N."/>
            <person name="Grigoriev I.V."/>
            <person name="Debuchy R."/>
            <person name="Gladieux P."/>
            <person name="Thoren M.H."/>
            <person name="Johannesson H."/>
        </authorList>
    </citation>
    <scope>NUCLEOTIDE SEQUENCE</scope>
    <source>
        <strain evidence="11">PSN324</strain>
    </source>
</reference>
<dbReference type="SUPFAM" id="SSF52540">
    <property type="entry name" value="P-loop containing nucleoside triphosphate hydrolases"/>
    <property type="match status" value="1"/>
</dbReference>
<feature type="domain" description="ABC transporter" evidence="10">
    <location>
        <begin position="442"/>
        <end position="681"/>
    </location>
</feature>
<feature type="transmembrane region" description="Helical" evidence="9">
    <location>
        <begin position="870"/>
        <end position="890"/>
    </location>
</feature>
<dbReference type="GO" id="GO:0016020">
    <property type="term" value="C:membrane"/>
    <property type="evidence" value="ECO:0007669"/>
    <property type="project" value="UniProtKB-SubCell"/>
</dbReference>
<proteinExistence type="predicted"/>
<keyword evidence="5" id="KW-0067">ATP-binding</keyword>
<keyword evidence="7 9" id="KW-0472">Membrane</keyword>
<feature type="transmembrane region" description="Helical" evidence="9">
    <location>
        <begin position="911"/>
        <end position="934"/>
    </location>
</feature>
<organism evidence="11 12">
    <name type="scientific">Cladorrhinum samala</name>
    <dbReference type="NCBI Taxonomy" id="585594"/>
    <lineage>
        <taxon>Eukaryota</taxon>
        <taxon>Fungi</taxon>
        <taxon>Dikarya</taxon>
        <taxon>Ascomycota</taxon>
        <taxon>Pezizomycotina</taxon>
        <taxon>Sordariomycetes</taxon>
        <taxon>Sordariomycetidae</taxon>
        <taxon>Sordariales</taxon>
        <taxon>Podosporaceae</taxon>
        <taxon>Cladorrhinum</taxon>
    </lineage>
</organism>